<comment type="subcellular location">
    <subcellularLocation>
        <location evidence="6">Cytoplasm</location>
    </subcellularLocation>
</comment>
<dbReference type="Gene3D" id="3.40.50.620">
    <property type="entry name" value="HUPs"/>
    <property type="match status" value="1"/>
</dbReference>
<dbReference type="EC" id="6.3.4.19" evidence="6"/>
<dbReference type="AlphaFoldDB" id="A0A2T1GK73"/>
<dbReference type="PANTHER" id="PTHR43033">
    <property type="entry name" value="TRNA(ILE)-LYSIDINE SYNTHASE-RELATED"/>
    <property type="match status" value="1"/>
</dbReference>
<keyword evidence="9" id="KW-1185">Reference proteome</keyword>
<comment type="domain">
    <text evidence="6">The N-terminal region contains the highly conserved SGGXDS motif, predicted to be a P-loop motif involved in ATP binding.</text>
</comment>
<name>A0A2T1GK73_9CYAN</name>
<dbReference type="Proteomes" id="UP000238937">
    <property type="component" value="Unassembled WGS sequence"/>
</dbReference>
<organism evidence="8 9">
    <name type="scientific">Chamaesiphon polymorphus CCALA 037</name>
    <dbReference type="NCBI Taxonomy" id="2107692"/>
    <lineage>
        <taxon>Bacteria</taxon>
        <taxon>Bacillati</taxon>
        <taxon>Cyanobacteriota</taxon>
        <taxon>Cyanophyceae</taxon>
        <taxon>Gomontiellales</taxon>
        <taxon>Chamaesiphonaceae</taxon>
        <taxon>Chamaesiphon</taxon>
    </lineage>
</organism>
<keyword evidence="2 6" id="KW-0819">tRNA processing</keyword>
<dbReference type="InterPro" id="IPR014729">
    <property type="entry name" value="Rossmann-like_a/b/a_fold"/>
</dbReference>
<evidence type="ECO:0000256" key="1">
    <source>
        <dbReference type="ARBA" id="ARBA00022598"/>
    </source>
</evidence>
<sequence length="321" mass="36616">MPWTPLHSQLHQCAIDRQLLPVGAKILIAVSGGQDSLCLGQLLRDLQSRWQWQLAVAHCDHGWTQDVGIAERVALVAARWQLPFYCETTANLPETDGAAREWRYQALTRIAETTNSTYLVTAHTQTDRAETLLYNLVRGAGADGLCAMSWHRQLTPKLNLVRPLLEVNRAQTGEFCREYQLPVWEDVYNQDLKYARNRLRLEIMPRLATDFNPQVESHLARTAELLRADVEYLESQATEVYRQAVDEAETRLDRTIVQSIALSLQRRVIRQFLTHALSKMPTFGQIEETIVLINAPNRTRTSTFSQGLAAEVSGRWILVRE</sequence>
<reference evidence="8 9" key="1">
    <citation type="submission" date="2018-03" db="EMBL/GenBank/DDBJ databases">
        <title>The ancient ancestry and fast evolution of plastids.</title>
        <authorList>
            <person name="Moore K.R."/>
            <person name="Magnabosco C."/>
            <person name="Momper L."/>
            <person name="Gold D.A."/>
            <person name="Bosak T."/>
            <person name="Fournier G.P."/>
        </authorList>
    </citation>
    <scope>NUCLEOTIDE SEQUENCE [LARGE SCALE GENOMIC DNA]</scope>
    <source>
        <strain evidence="8 9">CCALA 037</strain>
    </source>
</reference>
<evidence type="ECO:0000259" key="7">
    <source>
        <dbReference type="Pfam" id="PF01171"/>
    </source>
</evidence>
<dbReference type="Pfam" id="PF01171">
    <property type="entry name" value="ATP_bind_3"/>
    <property type="match status" value="1"/>
</dbReference>
<dbReference type="HAMAP" id="MF_01161">
    <property type="entry name" value="tRNA_Ile_lys_synt"/>
    <property type="match status" value="1"/>
</dbReference>
<dbReference type="GO" id="GO:0032267">
    <property type="term" value="F:tRNA(Ile)-lysidine synthase activity"/>
    <property type="evidence" value="ECO:0007669"/>
    <property type="project" value="UniProtKB-EC"/>
</dbReference>
<dbReference type="InterPro" id="IPR012795">
    <property type="entry name" value="tRNA_Ile_lys_synt_N"/>
</dbReference>
<evidence type="ECO:0000313" key="9">
    <source>
        <dbReference type="Proteomes" id="UP000238937"/>
    </source>
</evidence>
<protein>
    <recommendedName>
        <fullName evidence="6">tRNA(Ile)-lysidine synthase</fullName>
        <ecNumber evidence="6">6.3.4.19</ecNumber>
    </recommendedName>
    <alternativeName>
        <fullName evidence="6">tRNA(Ile)-2-lysyl-cytidine synthase</fullName>
    </alternativeName>
    <alternativeName>
        <fullName evidence="6">tRNA(Ile)-lysidine synthetase</fullName>
    </alternativeName>
</protein>
<feature type="domain" description="tRNA(Ile)-lysidine/2-thiocytidine synthase N-terminal" evidence="7">
    <location>
        <begin position="25"/>
        <end position="201"/>
    </location>
</feature>
<dbReference type="PANTHER" id="PTHR43033:SF1">
    <property type="entry name" value="TRNA(ILE)-LYSIDINE SYNTHASE-RELATED"/>
    <property type="match status" value="1"/>
</dbReference>
<accession>A0A2T1GK73</accession>
<dbReference type="EMBL" id="PVWO01000048">
    <property type="protein sequence ID" value="PSB58104.1"/>
    <property type="molecule type" value="Genomic_DNA"/>
</dbReference>
<dbReference type="InterPro" id="IPR012094">
    <property type="entry name" value="tRNA_Ile_lys_synt"/>
</dbReference>
<gene>
    <name evidence="6 8" type="primary">tilS</name>
    <name evidence="8" type="ORF">C7B77_06060</name>
</gene>
<dbReference type="CDD" id="cd01992">
    <property type="entry name" value="TilS_N"/>
    <property type="match status" value="1"/>
</dbReference>
<keyword evidence="3 6" id="KW-0547">Nucleotide-binding</keyword>
<comment type="caution">
    <text evidence="8">The sequence shown here is derived from an EMBL/GenBank/DDBJ whole genome shotgun (WGS) entry which is preliminary data.</text>
</comment>
<dbReference type="GO" id="GO:0005524">
    <property type="term" value="F:ATP binding"/>
    <property type="evidence" value="ECO:0007669"/>
    <property type="project" value="UniProtKB-UniRule"/>
</dbReference>
<dbReference type="RefSeq" id="WP_106301513.1">
    <property type="nucleotide sequence ID" value="NZ_PVWO01000048.1"/>
</dbReference>
<comment type="catalytic activity">
    <reaction evidence="5 6">
        <text>cytidine(34) in tRNA(Ile2) + L-lysine + ATP = lysidine(34) in tRNA(Ile2) + AMP + diphosphate + H(+)</text>
        <dbReference type="Rhea" id="RHEA:43744"/>
        <dbReference type="Rhea" id="RHEA-COMP:10625"/>
        <dbReference type="Rhea" id="RHEA-COMP:10670"/>
        <dbReference type="ChEBI" id="CHEBI:15378"/>
        <dbReference type="ChEBI" id="CHEBI:30616"/>
        <dbReference type="ChEBI" id="CHEBI:32551"/>
        <dbReference type="ChEBI" id="CHEBI:33019"/>
        <dbReference type="ChEBI" id="CHEBI:82748"/>
        <dbReference type="ChEBI" id="CHEBI:83665"/>
        <dbReference type="ChEBI" id="CHEBI:456215"/>
        <dbReference type="EC" id="6.3.4.19"/>
    </reaction>
</comment>
<dbReference type="Gene3D" id="1.20.59.20">
    <property type="match status" value="1"/>
</dbReference>
<comment type="similarity">
    <text evidence="6">Belongs to the tRNA(Ile)-lysidine synthase family.</text>
</comment>
<proteinExistence type="inferred from homology"/>
<evidence type="ECO:0000313" key="8">
    <source>
        <dbReference type="EMBL" id="PSB58104.1"/>
    </source>
</evidence>
<dbReference type="GO" id="GO:0005737">
    <property type="term" value="C:cytoplasm"/>
    <property type="evidence" value="ECO:0007669"/>
    <property type="project" value="UniProtKB-SubCell"/>
</dbReference>
<keyword evidence="4 6" id="KW-0067">ATP-binding</keyword>
<comment type="function">
    <text evidence="6">Ligates lysine onto the cytidine present at position 34 of the AUA codon-specific tRNA(Ile) that contains the anticodon CAU, in an ATP-dependent manner. Cytidine is converted to lysidine, thus changing the amino acid specificity of the tRNA from methionine to isoleucine.</text>
</comment>
<dbReference type="OrthoDB" id="9807403at2"/>
<dbReference type="GO" id="GO:0006400">
    <property type="term" value="P:tRNA modification"/>
    <property type="evidence" value="ECO:0007669"/>
    <property type="project" value="UniProtKB-UniRule"/>
</dbReference>
<evidence type="ECO:0000256" key="3">
    <source>
        <dbReference type="ARBA" id="ARBA00022741"/>
    </source>
</evidence>
<evidence type="ECO:0000256" key="4">
    <source>
        <dbReference type="ARBA" id="ARBA00022840"/>
    </source>
</evidence>
<evidence type="ECO:0000256" key="6">
    <source>
        <dbReference type="HAMAP-Rule" id="MF_01161"/>
    </source>
</evidence>
<dbReference type="SUPFAM" id="SSF82829">
    <property type="entry name" value="MesJ substrate recognition domain-like"/>
    <property type="match status" value="1"/>
</dbReference>
<keyword evidence="6" id="KW-0963">Cytoplasm</keyword>
<dbReference type="NCBIfam" id="TIGR02432">
    <property type="entry name" value="lysidine_TilS_N"/>
    <property type="match status" value="1"/>
</dbReference>
<dbReference type="InterPro" id="IPR011063">
    <property type="entry name" value="TilS/TtcA_N"/>
</dbReference>
<dbReference type="SUPFAM" id="SSF52402">
    <property type="entry name" value="Adenine nucleotide alpha hydrolases-like"/>
    <property type="match status" value="1"/>
</dbReference>
<evidence type="ECO:0000256" key="2">
    <source>
        <dbReference type="ARBA" id="ARBA00022694"/>
    </source>
</evidence>
<evidence type="ECO:0000256" key="5">
    <source>
        <dbReference type="ARBA" id="ARBA00048539"/>
    </source>
</evidence>
<keyword evidence="1 6" id="KW-0436">Ligase</keyword>
<feature type="binding site" evidence="6">
    <location>
        <begin position="31"/>
        <end position="36"/>
    </location>
    <ligand>
        <name>ATP</name>
        <dbReference type="ChEBI" id="CHEBI:30616"/>
    </ligand>
</feature>